<dbReference type="GO" id="GO:0000160">
    <property type="term" value="P:phosphorelay signal transduction system"/>
    <property type="evidence" value="ECO:0007669"/>
    <property type="project" value="InterPro"/>
</dbReference>
<dbReference type="PANTHER" id="PTHR45339:SF3">
    <property type="entry name" value="HISTIDINE KINASE"/>
    <property type="match status" value="1"/>
</dbReference>
<comment type="caution">
    <text evidence="7">The sequence shown here is derived from an EMBL/GenBank/DDBJ whole genome shotgun (WGS) entry which is preliminary data.</text>
</comment>
<dbReference type="GO" id="GO:0005524">
    <property type="term" value="F:ATP binding"/>
    <property type="evidence" value="ECO:0007669"/>
    <property type="project" value="UniProtKB-KW"/>
</dbReference>
<proteinExistence type="predicted"/>
<evidence type="ECO:0000256" key="3">
    <source>
        <dbReference type="PROSITE-ProRule" id="PRU00169"/>
    </source>
</evidence>
<name>A0A5M6D981_9BACT</name>
<dbReference type="PROSITE" id="PS50894">
    <property type="entry name" value="HPT"/>
    <property type="match status" value="1"/>
</dbReference>
<dbReference type="Pfam" id="PF00072">
    <property type="entry name" value="Response_reg"/>
    <property type="match status" value="1"/>
</dbReference>
<sequence length="272" mass="29547">MKSVKVLLVDDVPANQRALKRLLRRRGCEVTTADHGLQAVEQFQRNPFDVVLMDLQMPVMDGYEATARIRRSVANGGADIPIIAMSARGTETDRRECLSAGMNDCVPKPVDIDQLFETLSSICDPPTDSPATAADPSDQSSSSQTACKQTLDALASLPVFDRAGVMKRIQNDQAIFELFVETFDTQSDSLRSNIAQAFQRHDYRGAAAAAHRLRGCAANLGGQRILSCAANIERAAETEDDDVIRANLDTLPGLLAELRQSLNLDVSKASVD</sequence>
<dbReference type="EMBL" id="VWOX01000006">
    <property type="protein sequence ID" value="KAA5543040.1"/>
    <property type="molecule type" value="Genomic_DNA"/>
</dbReference>
<dbReference type="InterPro" id="IPR036641">
    <property type="entry name" value="HPT_dom_sf"/>
</dbReference>
<dbReference type="Gene3D" id="3.40.50.2300">
    <property type="match status" value="1"/>
</dbReference>
<dbReference type="InterPro" id="IPR001789">
    <property type="entry name" value="Sig_transdc_resp-reg_receiver"/>
</dbReference>
<organism evidence="7 8">
    <name type="scientific">Roseiconus nitratireducens</name>
    <dbReference type="NCBI Taxonomy" id="2605748"/>
    <lineage>
        <taxon>Bacteria</taxon>
        <taxon>Pseudomonadati</taxon>
        <taxon>Planctomycetota</taxon>
        <taxon>Planctomycetia</taxon>
        <taxon>Pirellulales</taxon>
        <taxon>Pirellulaceae</taxon>
        <taxon>Roseiconus</taxon>
    </lineage>
</organism>
<protein>
    <submittedName>
        <fullName evidence="7">Response regulator</fullName>
    </submittedName>
</protein>
<dbReference type="SUPFAM" id="SSF47226">
    <property type="entry name" value="Histidine-containing phosphotransfer domain, HPT domain"/>
    <property type="match status" value="1"/>
</dbReference>
<feature type="domain" description="HPt" evidence="6">
    <location>
        <begin position="172"/>
        <end position="272"/>
    </location>
</feature>
<dbReference type="PANTHER" id="PTHR45339">
    <property type="entry name" value="HYBRID SIGNAL TRANSDUCTION HISTIDINE KINASE J"/>
    <property type="match status" value="1"/>
</dbReference>
<gene>
    <name evidence="7" type="ORF">FYK55_12150</name>
</gene>
<dbReference type="RefSeq" id="WP_150076702.1">
    <property type="nucleotide sequence ID" value="NZ_VWOX01000006.1"/>
</dbReference>
<evidence type="ECO:0000313" key="8">
    <source>
        <dbReference type="Proteomes" id="UP000324479"/>
    </source>
</evidence>
<evidence type="ECO:0000256" key="2">
    <source>
        <dbReference type="PROSITE-ProRule" id="PRU00110"/>
    </source>
</evidence>
<evidence type="ECO:0000259" key="5">
    <source>
        <dbReference type="PROSITE" id="PS50110"/>
    </source>
</evidence>
<dbReference type="Proteomes" id="UP000324479">
    <property type="component" value="Unassembled WGS sequence"/>
</dbReference>
<dbReference type="PROSITE" id="PS50110">
    <property type="entry name" value="RESPONSE_REGULATORY"/>
    <property type="match status" value="1"/>
</dbReference>
<evidence type="ECO:0000256" key="1">
    <source>
        <dbReference type="ARBA" id="ARBA00022553"/>
    </source>
</evidence>
<evidence type="ECO:0000259" key="6">
    <source>
        <dbReference type="PROSITE" id="PS50894"/>
    </source>
</evidence>
<keyword evidence="1 3" id="KW-0597">Phosphoprotein</keyword>
<feature type="modified residue" description="4-aspartylphosphate" evidence="3">
    <location>
        <position position="54"/>
    </location>
</feature>
<dbReference type="InterPro" id="IPR008207">
    <property type="entry name" value="Sig_transdc_His_kin_Hpt_dom"/>
</dbReference>
<accession>A0A5M6D981</accession>
<dbReference type="CDD" id="cd17546">
    <property type="entry name" value="REC_hyHK_CKI1_RcsC-like"/>
    <property type="match status" value="1"/>
</dbReference>
<dbReference type="SMART" id="SM00448">
    <property type="entry name" value="REC"/>
    <property type="match status" value="1"/>
</dbReference>
<evidence type="ECO:0000313" key="7">
    <source>
        <dbReference type="EMBL" id="KAA5543040.1"/>
    </source>
</evidence>
<feature type="region of interest" description="Disordered" evidence="4">
    <location>
        <begin position="126"/>
        <end position="145"/>
    </location>
</feature>
<keyword evidence="8" id="KW-1185">Reference proteome</keyword>
<dbReference type="InterPro" id="IPR011006">
    <property type="entry name" value="CheY-like_superfamily"/>
</dbReference>
<dbReference type="Pfam" id="PF01627">
    <property type="entry name" value="Hpt"/>
    <property type="match status" value="1"/>
</dbReference>
<dbReference type="AlphaFoldDB" id="A0A5M6D981"/>
<reference evidence="7 8" key="1">
    <citation type="submission" date="2019-08" db="EMBL/GenBank/DDBJ databases">
        <authorList>
            <person name="Dhanesh K."/>
            <person name="Kumar G."/>
            <person name="Sasikala C."/>
            <person name="Venkata Ramana C."/>
        </authorList>
    </citation>
    <scope>NUCLEOTIDE SEQUENCE [LARGE SCALE GENOMIC DNA]</scope>
    <source>
        <strain evidence="7 8">JC645</strain>
    </source>
</reference>
<feature type="modified residue" description="Phosphohistidine" evidence="2">
    <location>
        <position position="211"/>
    </location>
</feature>
<dbReference type="Gene3D" id="1.20.120.160">
    <property type="entry name" value="HPT domain"/>
    <property type="match status" value="1"/>
</dbReference>
<dbReference type="GO" id="GO:0005886">
    <property type="term" value="C:plasma membrane"/>
    <property type="evidence" value="ECO:0007669"/>
    <property type="project" value="UniProtKB-SubCell"/>
</dbReference>
<feature type="domain" description="Response regulatory" evidence="5">
    <location>
        <begin position="5"/>
        <end position="123"/>
    </location>
</feature>
<dbReference type="SUPFAM" id="SSF52172">
    <property type="entry name" value="CheY-like"/>
    <property type="match status" value="1"/>
</dbReference>
<dbReference type="GO" id="GO:0004672">
    <property type="term" value="F:protein kinase activity"/>
    <property type="evidence" value="ECO:0007669"/>
    <property type="project" value="UniProtKB-ARBA"/>
</dbReference>
<evidence type="ECO:0000256" key="4">
    <source>
        <dbReference type="SAM" id="MobiDB-lite"/>
    </source>
</evidence>